<dbReference type="Gene3D" id="1.20.1640.10">
    <property type="entry name" value="Multidrug efflux transporter AcrB transmembrane domain"/>
    <property type="match status" value="2"/>
</dbReference>
<evidence type="ECO:0000256" key="3">
    <source>
        <dbReference type="ARBA" id="ARBA00022475"/>
    </source>
</evidence>
<dbReference type="InterPro" id="IPR050545">
    <property type="entry name" value="Mycobact_MmpL"/>
</dbReference>
<evidence type="ECO:0000259" key="8">
    <source>
        <dbReference type="Pfam" id="PF03176"/>
    </source>
</evidence>
<evidence type="ECO:0000256" key="7">
    <source>
        <dbReference type="SAM" id="Phobius"/>
    </source>
</evidence>
<feature type="transmembrane region" description="Helical" evidence="7">
    <location>
        <begin position="315"/>
        <end position="348"/>
    </location>
</feature>
<feature type="transmembrane region" description="Helical" evidence="7">
    <location>
        <begin position="236"/>
        <end position="262"/>
    </location>
</feature>
<accession>A0A0H3M5L6</accession>
<dbReference type="InterPro" id="IPR004707">
    <property type="entry name" value="MmpL_fam"/>
</dbReference>
<evidence type="ECO:0000256" key="4">
    <source>
        <dbReference type="ARBA" id="ARBA00022692"/>
    </source>
</evidence>
<feature type="domain" description="Membrane transport protein MMPL" evidence="8">
    <location>
        <begin position="598"/>
        <end position="942"/>
    </location>
</feature>
<comment type="similarity">
    <text evidence="2">Belongs to the resistance-nodulation-cell division (RND) (TC 2.A.6) family. MmpL subfamily.</text>
</comment>
<dbReference type="Pfam" id="PF03176">
    <property type="entry name" value="MMPL"/>
    <property type="match status" value="2"/>
</dbReference>
<feature type="transmembrane region" description="Helical" evidence="7">
    <location>
        <begin position="766"/>
        <end position="785"/>
    </location>
</feature>
<keyword evidence="4 7" id="KW-0812">Transmembrane</keyword>
<feature type="transmembrane region" description="Helical" evidence="7">
    <location>
        <begin position="860"/>
        <end position="889"/>
    </location>
</feature>
<feature type="transmembrane region" description="Helical" evidence="7">
    <location>
        <begin position="825"/>
        <end position="848"/>
    </location>
</feature>
<reference evidence="9 10" key="1">
    <citation type="journal article" date="2007" name="Proc. Natl. Acad. Sci. U.S.A.">
        <title>Genome plasticity of BCG and impact on vaccine efficacy.</title>
        <authorList>
            <person name="Brosch R."/>
            <person name="Gordon S.V."/>
            <person name="Garnier T."/>
            <person name="Eiglmeier K."/>
            <person name="Frigui W."/>
            <person name="Valenti P."/>
            <person name="Dos Santos S."/>
            <person name="Duthoy S."/>
            <person name="Lacroix C."/>
            <person name="Garcia-Pelayo C."/>
            <person name="Inwald J.K."/>
            <person name="Golby P."/>
            <person name="Garcia J.N."/>
            <person name="Hewinson R.G."/>
            <person name="Behr M.A."/>
            <person name="Quail M.A."/>
            <person name="Churcher C."/>
            <person name="Barrell B.G."/>
            <person name="Parkhill J."/>
            <person name="Cole S.T."/>
        </authorList>
    </citation>
    <scope>NUCLEOTIDE SEQUENCE [LARGE SCALE GENOMIC DNA]</scope>
    <source>
        <strain evidence="10">BCG / Pasteur 1173P2</strain>
    </source>
</reference>
<dbReference type="RefSeq" id="WP_003903597.1">
    <property type="nucleotide sequence ID" value="NC_008769.1"/>
</dbReference>
<dbReference type="PANTHER" id="PTHR33406:SF6">
    <property type="entry name" value="MEMBRANE PROTEIN YDGH-RELATED"/>
    <property type="match status" value="1"/>
</dbReference>
<organism evidence="9 10">
    <name type="scientific">Mycobacterium bovis (strain BCG / Pasteur 1173P2)</name>
    <dbReference type="NCBI Taxonomy" id="410289"/>
    <lineage>
        <taxon>Bacteria</taxon>
        <taxon>Bacillati</taxon>
        <taxon>Actinomycetota</taxon>
        <taxon>Actinomycetes</taxon>
        <taxon>Mycobacteriales</taxon>
        <taxon>Mycobacteriaceae</taxon>
        <taxon>Mycobacterium</taxon>
        <taxon>Mycobacterium tuberculosis complex</taxon>
    </lineage>
</organism>
<sequence>MTAIGRLIHRYAIWIVGVWALAAIIGNNFAPPLEQVITAEDQPFSPAGTATSRAVERSAAAFSQAPGDNIGYLVLERNGVLNDQDRAYYDALVVALRRDSRHVIEVVDWWGTPAIAEVARSDDHHAVTAALRFGGMVGTSQAGESITAARSIVTQLHPPDGLHVFVTGPGATIVDEFAAIDRQTQLITATTIVVLLILLLIVYRSAITATVPLLSVVVSLAVAKPIVSVLVDRDFIGISLFSLGLSVAVVVGAGTGFAMFLIGRYHERRRQHIAPAAALADAYRGVAPAIAGATFIVVTSLGAVGWLSLARIGMFATTGILCSIGVLAVGLAALTLTPALVALASRANLLKPPQHKRIQRQFRRLGTHVARWPAPILVASGVFVLIMMIALPRVPIGWDEAAATPSAAESNRGYRAADRHFAPNQLLPTQVMIETDHDIRNPAGLTAIERITAAIMAIGGVRMVQSASHPNGMVSKQAALTASAGNLGDQLDEFSDQLTSRQATFTNLEAAVRDVVSALDLVQAGIRQDGYGLGQVSLAVRLMQQAITKLQGSAGDVFDIFDPLRRFVAAIPECRANPVCSVAQEVVQWANTVTESCAKLADAAGQLARGIADVASATSGVSGLPNALDGIGGQLAQVRESAAGVQELLNNVGAAPLRELPDYLRELAAVSQSAPGVDLYAARRILTDPNMRAVLDYFVSPNGHATRLLVYGDGSEWGDDGAQRARAIVTAVAEETDEGTLRPTAVELTGVGPATRDLQDLVGSDLTLLAVITLAVIFAIAALLLRSPLAGLVVVGTIATSYICALGASVVIWKHILGDNLHWSVLPIAFVLLISVGSAYNLLFALRIREESPAGPRTSVIRAFAATGMVVTAAGIVFGTTMFALAASTSLSVAQIGVTVGMGLLLDALVIRGFVLPALMVLLGRWLWWPRRSVSNRQVPEPSPA</sequence>
<evidence type="ECO:0000256" key="1">
    <source>
        <dbReference type="ARBA" id="ARBA00004651"/>
    </source>
</evidence>
<evidence type="ECO:0000256" key="6">
    <source>
        <dbReference type="ARBA" id="ARBA00023136"/>
    </source>
</evidence>
<comment type="subcellular location">
    <subcellularLocation>
        <location evidence="1">Cell membrane</location>
        <topology evidence="1">Multi-pass membrane protein</topology>
    </subcellularLocation>
</comment>
<feature type="transmembrane region" description="Helical" evidence="7">
    <location>
        <begin position="12"/>
        <end position="30"/>
    </location>
</feature>
<dbReference type="PANTHER" id="PTHR33406">
    <property type="entry name" value="MEMBRANE PROTEIN MJ1562-RELATED"/>
    <property type="match status" value="1"/>
</dbReference>
<dbReference type="GO" id="GO:0005886">
    <property type="term" value="C:plasma membrane"/>
    <property type="evidence" value="ECO:0007669"/>
    <property type="project" value="UniProtKB-SubCell"/>
</dbReference>
<dbReference type="Proteomes" id="UP000001472">
    <property type="component" value="Chromosome"/>
</dbReference>
<dbReference type="SUPFAM" id="SSF82866">
    <property type="entry name" value="Multidrug efflux transporter AcrB transmembrane domain"/>
    <property type="match status" value="2"/>
</dbReference>
<feature type="transmembrane region" description="Helical" evidence="7">
    <location>
        <begin position="283"/>
        <end position="309"/>
    </location>
</feature>
<dbReference type="HOGENOM" id="CLU_005108_3_2_11"/>
<feature type="domain" description="Membrane transport protein MMPL" evidence="8">
    <location>
        <begin position="44"/>
        <end position="376"/>
    </location>
</feature>
<dbReference type="KEGG" id="mbb:BCG_1797"/>
<name>A0A0H3M5L6_MYCBP</name>
<dbReference type="EMBL" id="AM408590">
    <property type="protein sequence ID" value="CAL71784.1"/>
    <property type="molecule type" value="Genomic_DNA"/>
</dbReference>
<dbReference type="InterPro" id="IPR004869">
    <property type="entry name" value="MMPL_dom"/>
</dbReference>
<keyword evidence="3" id="KW-1003">Cell membrane</keyword>
<evidence type="ECO:0000313" key="9">
    <source>
        <dbReference type="EMBL" id="CAL71784.1"/>
    </source>
</evidence>
<feature type="transmembrane region" description="Helical" evidence="7">
    <location>
        <begin position="909"/>
        <end position="928"/>
    </location>
</feature>
<evidence type="ECO:0000256" key="5">
    <source>
        <dbReference type="ARBA" id="ARBA00022989"/>
    </source>
</evidence>
<feature type="transmembrane region" description="Helical" evidence="7">
    <location>
        <begin position="210"/>
        <end position="230"/>
    </location>
</feature>
<protein>
    <submittedName>
        <fullName evidence="9">Probable conserved transmembrane transport protein mmpL14</fullName>
    </submittedName>
</protein>
<gene>
    <name evidence="9" type="primary">mmpL14</name>
    <name evidence="9" type="ordered locus">BCG_1797</name>
</gene>
<feature type="transmembrane region" description="Helical" evidence="7">
    <location>
        <begin position="792"/>
        <end position="813"/>
    </location>
</feature>
<evidence type="ECO:0000256" key="2">
    <source>
        <dbReference type="ARBA" id="ARBA00010157"/>
    </source>
</evidence>
<keyword evidence="6 7" id="KW-0472">Membrane</keyword>
<keyword evidence="5 7" id="KW-1133">Transmembrane helix</keyword>
<feature type="transmembrane region" description="Helical" evidence="7">
    <location>
        <begin position="186"/>
        <end position="203"/>
    </location>
</feature>
<dbReference type="NCBIfam" id="TIGR00833">
    <property type="entry name" value="actII"/>
    <property type="match status" value="1"/>
</dbReference>
<evidence type="ECO:0000313" key="10">
    <source>
        <dbReference type="Proteomes" id="UP000001472"/>
    </source>
</evidence>
<proteinExistence type="inferred from homology"/>
<dbReference type="AlphaFoldDB" id="A0A0H3M5L6"/>
<feature type="transmembrane region" description="Helical" evidence="7">
    <location>
        <begin position="369"/>
        <end position="391"/>
    </location>
</feature>